<dbReference type="GO" id="GO:0005886">
    <property type="term" value="C:plasma membrane"/>
    <property type="evidence" value="ECO:0007669"/>
    <property type="project" value="UniProtKB-SubCell"/>
</dbReference>
<evidence type="ECO:0000256" key="10">
    <source>
        <dbReference type="ARBA" id="ARBA00022982"/>
    </source>
</evidence>
<dbReference type="Gene3D" id="2.60.40.420">
    <property type="entry name" value="Cupredoxins - blue copper proteins"/>
    <property type="match status" value="1"/>
</dbReference>
<evidence type="ECO:0000256" key="5">
    <source>
        <dbReference type="ARBA" id="ARBA00022448"/>
    </source>
</evidence>
<dbReference type="Pfam" id="PF02790">
    <property type="entry name" value="COX2_TM"/>
    <property type="match status" value="1"/>
</dbReference>
<keyword evidence="10 14" id="KW-0249">Electron transport</keyword>
<evidence type="ECO:0000256" key="4">
    <source>
        <dbReference type="ARBA" id="ARBA00016131"/>
    </source>
</evidence>
<dbReference type="GO" id="GO:0004129">
    <property type="term" value="F:cytochrome-c oxidase activity"/>
    <property type="evidence" value="ECO:0007669"/>
    <property type="project" value="UniProtKB-UniRule"/>
</dbReference>
<keyword evidence="8 15" id="KW-0812">Transmembrane</keyword>
<dbReference type="EMBL" id="JACEIQ010000001">
    <property type="protein sequence ID" value="MBA4493184.1"/>
    <property type="molecule type" value="Genomic_DNA"/>
</dbReference>
<feature type="domain" description="Cytochrome oxidase subunit II transmembrane region profile" evidence="19">
    <location>
        <begin position="7"/>
        <end position="104"/>
    </location>
</feature>
<dbReference type="GO" id="GO:0009486">
    <property type="term" value="F:cytochrome bo3 ubiquinol oxidase activity"/>
    <property type="evidence" value="ECO:0007669"/>
    <property type="project" value="InterPro"/>
</dbReference>
<evidence type="ECO:0000313" key="21">
    <source>
        <dbReference type="Proteomes" id="UP000535491"/>
    </source>
</evidence>
<dbReference type="Gene3D" id="1.10.287.90">
    <property type="match status" value="1"/>
</dbReference>
<dbReference type="PANTHER" id="PTHR22888:SF18">
    <property type="entry name" value="CYTOCHROME BO(3) UBIQUINOL OXIDASE SUBUNIT 2"/>
    <property type="match status" value="1"/>
</dbReference>
<evidence type="ECO:0000256" key="9">
    <source>
        <dbReference type="ARBA" id="ARBA00022729"/>
    </source>
</evidence>
<accession>A0A7W1WNV4</accession>
<proteinExistence type="inferred from homology"/>
<evidence type="ECO:0000256" key="8">
    <source>
        <dbReference type="ARBA" id="ARBA00022692"/>
    </source>
</evidence>
<dbReference type="PANTHER" id="PTHR22888">
    <property type="entry name" value="CYTOCHROME C OXIDASE, SUBUNIT II"/>
    <property type="match status" value="1"/>
</dbReference>
<keyword evidence="12 14" id="KW-0560">Oxidoreductase</keyword>
<dbReference type="PROSITE" id="PS50857">
    <property type="entry name" value="COX2_CUA"/>
    <property type="match status" value="1"/>
</dbReference>
<dbReference type="InterPro" id="IPR011759">
    <property type="entry name" value="Cyt_c_oxidase_su2_TM_dom"/>
</dbReference>
<evidence type="ECO:0000256" key="1">
    <source>
        <dbReference type="ARBA" id="ARBA00000725"/>
    </source>
</evidence>
<keyword evidence="21" id="KW-1185">Reference proteome</keyword>
<comment type="caution">
    <text evidence="20">The sequence shown here is derived from an EMBL/GenBank/DDBJ whole genome shotgun (WGS) entry which is preliminary data.</text>
</comment>
<dbReference type="InterPro" id="IPR006332">
    <property type="entry name" value="QoxA"/>
</dbReference>
<dbReference type="CDD" id="cd04212">
    <property type="entry name" value="CuRO_UO_II"/>
    <property type="match status" value="1"/>
</dbReference>
<dbReference type="PROSITE" id="PS50999">
    <property type="entry name" value="COX2_TM"/>
    <property type="match status" value="1"/>
</dbReference>
<evidence type="ECO:0000256" key="12">
    <source>
        <dbReference type="ARBA" id="ARBA00023002"/>
    </source>
</evidence>
<feature type="transmembrane region" description="Helical" evidence="17">
    <location>
        <begin position="29"/>
        <end position="53"/>
    </location>
</feature>
<dbReference type="GO" id="GO:0005507">
    <property type="term" value="F:copper ion binding"/>
    <property type="evidence" value="ECO:0007669"/>
    <property type="project" value="InterPro"/>
</dbReference>
<comment type="subcellular location">
    <subcellularLocation>
        <location evidence="2 15">Cell membrane</location>
        <topology evidence="2 15">Multi-pass membrane protein</topology>
    </subcellularLocation>
</comment>
<evidence type="ECO:0000256" key="15">
    <source>
        <dbReference type="RuleBase" id="RU000456"/>
    </source>
</evidence>
<dbReference type="SUPFAM" id="SSF49503">
    <property type="entry name" value="Cupredoxins"/>
    <property type="match status" value="1"/>
</dbReference>
<keyword evidence="13 14" id="KW-0472">Membrane</keyword>
<dbReference type="EC" id="1.10.3.-" evidence="14"/>
<comment type="similarity">
    <text evidence="3 14 15">Belongs to the cytochrome c oxidase subunit 2 family.</text>
</comment>
<feature type="transmembrane region" description="Helical" evidence="17">
    <location>
        <begin position="73"/>
        <end position="94"/>
    </location>
</feature>
<keyword evidence="6 14" id="KW-1003">Cell membrane</keyword>
<keyword evidence="11 17" id="KW-1133">Transmembrane helix</keyword>
<dbReference type="InterPro" id="IPR006333">
    <property type="entry name" value="Cyt_o_ubiquinol_oxidase_su2"/>
</dbReference>
<keyword evidence="7 14" id="KW-0679">Respiratory chain</keyword>
<dbReference type="InterPro" id="IPR034227">
    <property type="entry name" value="CuRO_UO_II"/>
</dbReference>
<dbReference type="InterPro" id="IPR045187">
    <property type="entry name" value="CcO_II"/>
</dbReference>
<evidence type="ECO:0000256" key="13">
    <source>
        <dbReference type="ARBA" id="ARBA00023136"/>
    </source>
</evidence>
<evidence type="ECO:0000256" key="7">
    <source>
        <dbReference type="ARBA" id="ARBA00022660"/>
    </source>
</evidence>
<feature type="domain" description="Cytochrome oxidase subunit II copper A binding" evidence="18">
    <location>
        <begin position="110"/>
        <end position="222"/>
    </location>
</feature>
<evidence type="ECO:0000256" key="11">
    <source>
        <dbReference type="ARBA" id="ARBA00022989"/>
    </source>
</evidence>
<evidence type="ECO:0000259" key="18">
    <source>
        <dbReference type="PROSITE" id="PS50857"/>
    </source>
</evidence>
<keyword evidence="9" id="KW-0732">Signal</keyword>
<keyword evidence="5 14" id="KW-0813">Transport</keyword>
<evidence type="ECO:0000256" key="2">
    <source>
        <dbReference type="ARBA" id="ARBA00004651"/>
    </source>
</evidence>
<dbReference type="Pfam" id="PF00116">
    <property type="entry name" value="COX2"/>
    <property type="match status" value="1"/>
</dbReference>
<dbReference type="InterPro" id="IPR036257">
    <property type="entry name" value="Cyt_c_oxidase_su2_TM_sf"/>
</dbReference>
<organism evidence="20 21">
    <name type="scientific">Paenactinomyces guangxiensis</name>
    <dbReference type="NCBI Taxonomy" id="1490290"/>
    <lineage>
        <taxon>Bacteria</taxon>
        <taxon>Bacillati</taxon>
        <taxon>Bacillota</taxon>
        <taxon>Bacilli</taxon>
        <taxon>Bacillales</taxon>
        <taxon>Thermoactinomycetaceae</taxon>
        <taxon>Paenactinomyces</taxon>
    </lineage>
</organism>
<protein>
    <recommendedName>
        <fullName evidence="4 14">Quinol oxidase subunit 2</fullName>
        <ecNumber evidence="14">1.10.3.-</ecNumber>
    </recommendedName>
</protein>
<evidence type="ECO:0000256" key="16">
    <source>
        <dbReference type="SAM" id="MobiDB-lite"/>
    </source>
</evidence>
<reference evidence="20 21" key="1">
    <citation type="submission" date="2020-07" db="EMBL/GenBank/DDBJ databases">
        <authorList>
            <person name="Feng H."/>
        </authorList>
    </citation>
    <scope>NUCLEOTIDE SEQUENCE [LARGE SCALE GENOMIC DNA]</scope>
    <source>
        <strain evidence="21">s-10</strain>
    </source>
</reference>
<dbReference type="NCBIfam" id="TIGR01432">
    <property type="entry name" value="QOXA"/>
    <property type="match status" value="1"/>
</dbReference>
<gene>
    <name evidence="20" type="primary">qoxA</name>
    <name evidence="20" type="ORF">H1191_02500</name>
</gene>
<dbReference type="GO" id="GO:0042773">
    <property type="term" value="P:ATP synthesis coupled electron transport"/>
    <property type="evidence" value="ECO:0007669"/>
    <property type="project" value="TreeGrafter"/>
</dbReference>
<dbReference type="Proteomes" id="UP000535491">
    <property type="component" value="Unassembled WGS sequence"/>
</dbReference>
<evidence type="ECO:0000256" key="17">
    <source>
        <dbReference type="SAM" id="Phobius"/>
    </source>
</evidence>
<dbReference type="SUPFAM" id="SSF81464">
    <property type="entry name" value="Cytochrome c oxidase subunit II-like, transmembrane region"/>
    <property type="match status" value="1"/>
</dbReference>
<dbReference type="PIRSF" id="PIRSF000292">
    <property type="entry name" value="Ubi_od_II"/>
    <property type="match status" value="1"/>
</dbReference>
<dbReference type="PRINTS" id="PR01166">
    <property type="entry name" value="CYCOXIDASEII"/>
</dbReference>
<comment type="function">
    <text evidence="14">Catalyzes quinol oxidation with the concomitant reduction of oxygen to water. Subunit II transfers the electrons from a quinol to the binuclear center of the catalytic subunit I.</text>
</comment>
<dbReference type="InterPro" id="IPR008972">
    <property type="entry name" value="Cupredoxin"/>
</dbReference>
<dbReference type="GO" id="GO:0016682">
    <property type="term" value="F:oxidoreductase activity, acting on diphenols and related substances as donors, oxygen as acceptor"/>
    <property type="evidence" value="ECO:0007669"/>
    <property type="project" value="InterPro"/>
</dbReference>
<evidence type="ECO:0000313" key="20">
    <source>
        <dbReference type="EMBL" id="MBA4493184.1"/>
    </source>
</evidence>
<evidence type="ECO:0000256" key="6">
    <source>
        <dbReference type="ARBA" id="ARBA00022475"/>
    </source>
</evidence>
<evidence type="ECO:0000259" key="19">
    <source>
        <dbReference type="PROSITE" id="PS50999"/>
    </source>
</evidence>
<evidence type="ECO:0000256" key="14">
    <source>
        <dbReference type="PIRNR" id="PIRNR000292"/>
    </source>
</evidence>
<name>A0A7W1WNV4_9BACL</name>
<evidence type="ECO:0000256" key="3">
    <source>
        <dbReference type="ARBA" id="ARBA00007866"/>
    </source>
</evidence>
<feature type="region of interest" description="Disordered" evidence="16">
    <location>
        <begin position="269"/>
        <end position="298"/>
    </location>
</feature>
<comment type="catalytic activity">
    <reaction evidence="1 14">
        <text>2 a quinol + O2 = 2 a quinone + 2 H2O</text>
        <dbReference type="Rhea" id="RHEA:55376"/>
        <dbReference type="ChEBI" id="CHEBI:15377"/>
        <dbReference type="ChEBI" id="CHEBI:15379"/>
        <dbReference type="ChEBI" id="CHEBI:24646"/>
        <dbReference type="ChEBI" id="CHEBI:132124"/>
    </reaction>
</comment>
<dbReference type="InterPro" id="IPR002429">
    <property type="entry name" value="CcO_II-like_C"/>
</dbReference>
<sequence length="298" mass="34174">MISVFLSGGCSRLTVLDPKGPVAEQQKDLILWSIGFMLLIIAVVYVLFTWILVKYRERKNHKGYNPQQEGSKILEIVWTLIPVLIVIALAVPTVKTIYALEQPPKETAHKKPLVIHATSVNWKWIFSYPEQNIETVNYINIPKGRPVLFKLTSADSMSSFWIPSLGGQKYAMAGMETQLYLQADHIGTYEGRNSNFNGRGFAKQEFTVKAQTEEDFNQWIKETQSKAPKLTKARYDDFMQEGHSQEMSFSSTHLEWVDHAKDPEYALRVRNQLEDSPETPKENPHKHSHSHSERWAGK</sequence>
<dbReference type="AlphaFoldDB" id="A0A7W1WNV4"/>